<dbReference type="AlphaFoldDB" id="A0A1B6FJ84"/>
<feature type="non-terminal residue" evidence="2">
    <location>
        <position position="167"/>
    </location>
</feature>
<sequence>FSSVGNKMSPGVIRTQSKKQIKVSKEAKNSKHKAETALSTLKTPPYGIKPCSIIIKPIDIHQFGYKSTSELSKVTNFKTKSMKIYNTRFSGNLWNERSVVNTKENSSNELIKPLKPVDSTVSDEKLDSRYTPPMNRVMTTKDFINKNISNLCYKGRSKLDQLKSDFY</sequence>
<feature type="non-terminal residue" evidence="2">
    <location>
        <position position="1"/>
    </location>
</feature>
<name>A0A1B6FJ84_9HEMI</name>
<feature type="region of interest" description="Disordered" evidence="1">
    <location>
        <begin position="1"/>
        <end position="36"/>
    </location>
</feature>
<organism evidence="2">
    <name type="scientific">Cuerna arida</name>
    <dbReference type="NCBI Taxonomy" id="1464854"/>
    <lineage>
        <taxon>Eukaryota</taxon>
        <taxon>Metazoa</taxon>
        <taxon>Ecdysozoa</taxon>
        <taxon>Arthropoda</taxon>
        <taxon>Hexapoda</taxon>
        <taxon>Insecta</taxon>
        <taxon>Pterygota</taxon>
        <taxon>Neoptera</taxon>
        <taxon>Paraneoptera</taxon>
        <taxon>Hemiptera</taxon>
        <taxon>Auchenorrhyncha</taxon>
        <taxon>Membracoidea</taxon>
        <taxon>Cicadellidae</taxon>
        <taxon>Cicadellinae</taxon>
        <taxon>Proconiini</taxon>
        <taxon>Cuerna</taxon>
    </lineage>
</organism>
<reference evidence="2" key="1">
    <citation type="submission" date="2015-11" db="EMBL/GenBank/DDBJ databases">
        <title>De novo transcriptome assembly of four potential Pierce s Disease insect vectors from Arizona vineyards.</title>
        <authorList>
            <person name="Tassone E.E."/>
        </authorList>
    </citation>
    <scope>NUCLEOTIDE SEQUENCE</scope>
</reference>
<evidence type="ECO:0000313" key="2">
    <source>
        <dbReference type="EMBL" id="JAS50237.1"/>
    </source>
</evidence>
<dbReference type="EMBL" id="GECZ01019532">
    <property type="protein sequence ID" value="JAS50237.1"/>
    <property type="molecule type" value="Transcribed_RNA"/>
</dbReference>
<evidence type="ECO:0000256" key="1">
    <source>
        <dbReference type="SAM" id="MobiDB-lite"/>
    </source>
</evidence>
<protein>
    <submittedName>
        <fullName evidence="2">Uncharacterized protein</fullName>
    </submittedName>
</protein>
<accession>A0A1B6FJ84</accession>
<feature type="compositionally biased region" description="Basic and acidic residues" evidence="1">
    <location>
        <begin position="23"/>
        <end position="35"/>
    </location>
</feature>
<gene>
    <name evidence="2" type="ORF">g.2519</name>
</gene>
<proteinExistence type="predicted"/>